<name>A0AA35IWJ9_SACMI</name>
<evidence type="ECO:0000313" key="1">
    <source>
        <dbReference type="EMBL" id="CAI4037460.1"/>
    </source>
</evidence>
<dbReference type="Pfam" id="PF23485">
    <property type="entry name" value="YBR230W-A"/>
    <property type="match status" value="1"/>
</dbReference>
<dbReference type="RefSeq" id="XP_056080577.1">
    <property type="nucleotide sequence ID" value="XM_056224853.1"/>
</dbReference>
<dbReference type="InterPro" id="IPR057816">
    <property type="entry name" value="YBR230W-A"/>
</dbReference>
<dbReference type="AlphaFoldDB" id="A0AA35IWJ9"/>
<evidence type="ECO:0000313" key="2">
    <source>
        <dbReference type="Proteomes" id="UP001161438"/>
    </source>
</evidence>
<sequence length="66" mass="7483">MRNGLYRLWCVASAAREVARCSVARANSAMCEYMRTSNIVGRWTHDGQWEAAKALSQRVRKDHAAN</sequence>
<dbReference type="GeneID" id="80916673"/>
<proteinExistence type="predicted"/>
<dbReference type="EMBL" id="OX365758">
    <property type="protein sequence ID" value="CAI4037460.1"/>
    <property type="molecule type" value="Genomic_DNA"/>
</dbReference>
<keyword evidence="2" id="KW-1185">Reference proteome</keyword>
<accession>A0AA35IWJ9</accession>
<reference evidence="1" key="1">
    <citation type="submission" date="2022-10" db="EMBL/GenBank/DDBJ databases">
        <authorList>
            <person name="Byrne P K."/>
        </authorList>
    </citation>
    <scope>NUCLEOTIDE SEQUENCE</scope>
    <source>
        <strain evidence="1">IFO1815</strain>
    </source>
</reference>
<protein>
    <submittedName>
        <fullName evidence="1">Uncharacterized protein</fullName>
    </submittedName>
</protein>
<gene>
    <name evidence="1" type="primary">SMKI02G3360</name>
    <name evidence="1" type="ORF">SMKI_02G3360</name>
</gene>
<organism evidence="1 2">
    <name type="scientific">Saccharomyces mikatae IFO 1815</name>
    <dbReference type="NCBI Taxonomy" id="226126"/>
    <lineage>
        <taxon>Eukaryota</taxon>
        <taxon>Fungi</taxon>
        <taxon>Dikarya</taxon>
        <taxon>Ascomycota</taxon>
        <taxon>Saccharomycotina</taxon>
        <taxon>Saccharomycetes</taxon>
        <taxon>Saccharomycetales</taxon>
        <taxon>Saccharomycetaceae</taxon>
        <taxon>Saccharomyces</taxon>
    </lineage>
</organism>
<dbReference type="Proteomes" id="UP001161438">
    <property type="component" value="Chromosome 2"/>
</dbReference>